<dbReference type="GeneID" id="14870751"/>
<organism evidence="8 9">
    <name type="scientific">Cavenderia fasciculata</name>
    <name type="common">Slime mold</name>
    <name type="synonym">Dictyostelium fasciculatum</name>
    <dbReference type="NCBI Taxonomy" id="261658"/>
    <lineage>
        <taxon>Eukaryota</taxon>
        <taxon>Amoebozoa</taxon>
        <taxon>Evosea</taxon>
        <taxon>Eumycetozoa</taxon>
        <taxon>Dictyostelia</taxon>
        <taxon>Acytosteliales</taxon>
        <taxon>Cavenderiaceae</taxon>
        <taxon>Cavenderia</taxon>
    </lineage>
</organism>
<feature type="transmembrane region" description="Helical" evidence="7">
    <location>
        <begin position="119"/>
        <end position="147"/>
    </location>
</feature>
<dbReference type="AlphaFoldDB" id="F4Q0H3"/>
<evidence type="ECO:0000256" key="2">
    <source>
        <dbReference type="ARBA" id="ARBA00004236"/>
    </source>
</evidence>
<feature type="compositionally biased region" description="Acidic residues" evidence="6">
    <location>
        <begin position="35"/>
        <end position="45"/>
    </location>
</feature>
<feature type="transmembrane region" description="Helical" evidence="7">
    <location>
        <begin position="374"/>
        <end position="396"/>
    </location>
</feature>
<feature type="transmembrane region" description="Helical" evidence="7">
    <location>
        <begin position="256"/>
        <end position="277"/>
    </location>
</feature>
<evidence type="ECO:0000313" key="8">
    <source>
        <dbReference type="EMBL" id="EGG18324.1"/>
    </source>
</evidence>
<evidence type="ECO:0000256" key="7">
    <source>
        <dbReference type="SAM" id="Phobius"/>
    </source>
</evidence>
<dbReference type="GO" id="GO:0016020">
    <property type="term" value="C:membrane"/>
    <property type="evidence" value="ECO:0007669"/>
    <property type="project" value="UniProtKB-SubCell"/>
</dbReference>
<dbReference type="Pfam" id="PF07690">
    <property type="entry name" value="MFS_1"/>
    <property type="match status" value="1"/>
</dbReference>
<dbReference type="InterPro" id="IPR036259">
    <property type="entry name" value="MFS_trans_sf"/>
</dbReference>
<keyword evidence="3 7" id="KW-0812">Transmembrane</keyword>
<dbReference type="Proteomes" id="UP000007797">
    <property type="component" value="Unassembled WGS sequence"/>
</dbReference>
<evidence type="ECO:0000256" key="6">
    <source>
        <dbReference type="SAM" id="MobiDB-lite"/>
    </source>
</evidence>
<feature type="transmembrane region" description="Helical" evidence="7">
    <location>
        <begin position="195"/>
        <end position="213"/>
    </location>
</feature>
<dbReference type="GO" id="GO:0022857">
    <property type="term" value="F:transmembrane transporter activity"/>
    <property type="evidence" value="ECO:0007669"/>
    <property type="project" value="InterPro"/>
</dbReference>
<dbReference type="OMA" id="CYASTLK"/>
<keyword evidence="5 7" id="KW-0472">Membrane</keyword>
<protein>
    <submittedName>
        <fullName evidence="8">Transport transmembrane protein</fullName>
    </submittedName>
</protein>
<gene>
    <name evidence="8" type="ORF">DFA_03818</name>
</gene>
<dbReference type="EMBL" id="GL883018">
    <property type="protein sequence ID" value="EGG18324.1"/>
    <property type="molecule type" value="Genomic_DNA"/>
</dbReference>
<feature type="transmembrane region" description="Helical" evidence="7">
    <location>
        <begin position="283"/>
        <end position="304"/>
    </location>
</feature>
<accession>F4Q0H3</accession>
<dbReference type="OrthoDB" id="19753at2759"/>
<dbReference type="PANTHER" id="PTHR23507:SF1">
    <property type="entry name" value="FI18259P1-RELATED"/>
    <property type="match status" value="1"/>
</dbReference>
<evidence type="ECO:0000313" key="9">
    <source>
        <dbReference type="Proteomes" id="UP000007797"/>
    </source>
</evidence>
<dbReference type="SUPFAM" id="SSF103473">
    <property type="entry name" value="MFS general substrate transporter"/>
    <property type="match status" value="1"/>
</dbReference>
<keyword evidence="9" id="KW-1185">Reference proteome</keyword>
<feature type="transmembrane region" description="Helical" evidence="7">
    <location>
        <begin position="167"/>
        <end position="186"/>
    </location>
</feature>
<feature type="region of interest" description="Disordered" evidence="6">
    <location>
        <begin position="74"/>
        <end position="98"/>
    </location>
</feature>
<sequence>MESNGIPRNVSWGENLEYYVDQNAAIGGDYHLDESSDDDDDDQEYDSVSSRSTISTPLLTSSFARLMGIADSPSSSSDSSASLIEQQPLQSPASEQSSVVTIKPEKTFWEFMTRDKINLYCLMIFYVVYILLYGLLVPQLFITYVFAKYPDRSDKDNNAAATRLKSVADALPYLVFFLVGPVMGAFSDKYGRKKTFFISTFCYFIDAFGYLATLKTNNLIYFYVGHAIGGFAQSIQSNSMSYLADVTTPLERTKAYGFSGGCAGLGVLLGPAASIFLSSLGNLYYNVYAVLGILGICLALNITLPESIHRAPITAPKVKRTLNPFKACWKLLSNSRYLCFVALIYASYTFTSQDTISTSFMYTRIRYNWSAQTFSTYMVFLGVAFVFWNVIVVPFATKRICKIKLYCKSPTKGDIKKAVSSDDLTQSIFSKHNGIIGINVSEDINDDYDINIMRNERS</sequence>
<keyword evidence="4 7" id="KW-1133">Transmembrane helix</keyword>
<proteinExistence type="predicted"/>
<evidence type="ECO:0000256" key="5">
    <source>
        <dbReference type="ARBA" id="ARBA00023136"/>
    </source>
</evidence>
<dbReference type="STRING" id="1054147.F4Q0H3"/>
<dbReference type="KEGG" id="dfa:DFA_03818"/>
<name>F4Q0H3_CACFS</name>
<feature type="transmembrane region" description="Helical" evidence="7">
    <location>
        <begin position="219"/>
        <end position="235"/>
    </location>
</feature>
<dbReference type="InterPro" id="IPR011701">
    <property type="entry name" value="MFS"/>
</dbReference>
<dbReference type="Gene3D" id="1.20.1250.20">
    <property type="entry name" value="MFS general substrate transporter like domains"/>
    <property type="match status" value="1"/>
</dbReference>
<comment type="subcellular location">
    <subcellularLocation>
        <location evidence="2">Cell membrane</location>
    </subcellularLocation>
    <subcellularLocation>
        <location evidence="1">Membrane</location>
        <topology evidence="1">Multi-pass membrane protein</topology>
    </subcellularLocation>
</comment>
<evidence type="ECO:0000256" key="3">
    <source>
        <dbReference type="ARBA" id="ARBA00022692"/>
    </source>
</evidence>
<feature type="region of interest" description="Disordered" evidence="6">
    <location>
        <begin position="29"/>
        <end position="53"/>
    </location>
</feature>
<feature type="transmembrane region" description="Helical" evidence="7">
    <location>
        <begin position="337"/>
        <end position="362"/>
    </location>
</feature>
<evidence type="ECO:0000256" key="1">
    <source>
        <dbReference type="ARBA" id="ARBA00004141"/>
    </source>
</evidence>
<reference evidence="9" key="1">
    <citation type="journal article" date="2011" name="Genome Res.">
        <title>Phylogeny-wide analysis of social amoeba genomes highlights ancient origins for complex intercellular communication.</title>
        <authorList>
            <person name="Heidel A.J."/>
            <person name="Lawal H.M."/>
            <person name="Felder M."/>
            <person name="Schilde C."/>
            <person name="Helps N.R."/>
            <person name="Tunggal B."/>
            <person name="Rivero F."/>
            <person name="John U."/>
            <person name="Schleicher M."/>
            <person name="Eichinger L."/>
            <person name="Platzer M."/>
            <person name="Noegel A.A."/>
            <person name="Schaap P."/>
            <person name="Gloeckner G."/>
        </authorList>
    </citation>
    <scope>NUCLEOTIDE SEQUENCE [LARGE SCALE GENOMIC DNA]</scope>
    <source>
        <strain evidence="9">SH3</strain>
    </source>
</reference>
<feature type="compositionally biased region" description="Polar residues" evidence="6">
    <location>
        <begin position="83"/>
        <end position="98"/>
    </location>
</feature>
<dbReference type="InterPro" id="IPR001958">
    <property type="entry name" value="Tet-R_TetA/multi-R_MdtG-like"/>
</dbReference>
<dbReference type="PANTHER" id="PTHR23507">
    <property type="entry name" value="ZGC:174356"/>
    <property type="match status" value="1"/>
</dbReference>
<dbReference type="RefSeq" id="XP_004366228.1">
    <property type="nucleotide sequence ID" value="XM_004366171.1"/>
</dbReference>
<dbReference type="PRINTS" id="PR01035">
    <property type="entry name" value="TCRTETA"/>
</dbReference>
<evidence type="ECO:0000256" key="4">
    <source>
        <dbReference type="ARBA" id="ARBA00022989"/>
    </source>
</evidence>